<organism evidence="1 2">
    <name type="scientific">Sphingobacterium siyangense</name>
    <dbReference type="NCBI Taxonomy" id="459529"/>
    <lineage>
        <taxon>Bacteria</taxon>
        <taxon>Pseudomonadati</taxon>
        <taxon>Bacteroidota</taxon>
        <taxon>Sphingobacteriia</taxon>
        <taxon>Sphingobacteriales</taxon>
        <taxon>Sphingobacteriaceae</taxon>
        <taxon>Sphingobacterium</taxon>
    </lineage>
</organism>
<proteinExistence type="predicted"/>
<name>A0A562MK82_9SPHI</name>
<accession>A0A562MK82</accession>
<comment type="caution">
    <text evidence="1">The sequence shown here is derived from an EMBL/GenBank/DDBJ whole genome shotgun (WGS) entry which is preliminary data.</text>
</comment>
<protein>
    <recommendedName>
        <fullName evidence="3">3-isopropylmalate dehydratase</fullName>
    </recommendedName>
</protein>
<dbReference type="OrthoDB" id="798594at2"/>
<dbReference type="AlphaFoldDB" id="A0A562MK82"/>
<evidence type="ECO:0000313" key="2">
    <source>
        <dbReference type="Proteomes" id="UP000315908"/>
    </source>
</evidence>
<reference evidence="1 2" key="1">
    <citation type="journal article" date="2015" name="Stand. Genomic Sci.">
        <title>Genomic Encyclopedia of Bacterial and Archaeal Type Strains, Phase III: the genomes of soil and plant-associated and newly described type strains.</title>
        <authorList>
            <person name="Whitman W.B."/>
            <person name="Woyke T."/>
            <person name="Klenk H.P."/>
            <person name="Zhou Y."/>
            <person name="Lilburn T.G."/>
            <person name="Beck B.J."/>
            <person name="De Vos P."/>
            <person name="Vandamme P."/>
            <person name="Eisen J.A."/>
            <person name="Garrity G."/>
            <person name="Hugenholtz P."/>
            <person name="Kyrpides N.C."/>
        </authorList>
    </citation>
    <scope>NUCLEOTIDE SEQUENCE [LARGE SCALE GENOMIC DNA]</scope>
    <source>
        <strain evidence="1 2">CGMCC 1.6855</strain>
    </source>
</reference>
<dbReference type="RefSeq" id="WP_145327972.1">
    <property type="nucleotide sequence ID" value="NZ_VLKR01000010.1"/>
</dbReference>
<dbReference type="Proteomes" id="UP000315908">
    <property type="component" value="Unassembled WGS sequence"/>
</dbReference>
<sequence length="66" mass="8015">MKITDLNGCPIQIDNLNQAIQITRQYKEYKHVDSSFSDFDTRQRAYWKDMYEKLTAVKEQQKKEKR</sequence>
<evidence type="ECO:0000313" key="1">
    <source>
        <dbReference type="EMBL" id="TWI20302.1"/>
    </source>
</evidence>
<gene>
    <name evidence="1" type="ORF">IQ31_02257</name>
</gene>
<evidence type="ECO:0008006" key="3">
    <source>
        <dbReference type="Google" id="ProtNLM"/>
    </source>
</evidence>
<dbReference type="EMBL" id="VLKR01000010">
    <property type="protein sequence ID" value="TWI20302.1"/>
    <property type="molecule type" value="Genomic_DNA"/>
</dbReference>